<dbReference type="GO" id="GO:0071269">
    <property type="term" value="P:L-homocysteine biosynthetic process"/>
    <property type="evidence" value="ECO:0007669"/>
    <property type="project" value="TreeGrafter"/>
</dbReference>
<gene>
    <name evidence="11" type="ORF">GCM10011399_14900</name>
</gene>
<feature type="modified residue" description="N6-(pyridoxal phosphate)lysine" evidence="9">
    <location>
        <position position="198"/>
    </location>
</feature>
<keyword evidence="3" id="KW-0808">Transferase</keyword>
<dbReference type="PIRSF" id="PIRSF001434">
    <property type="entry name" value="CGS"/>
    <property type="match status" value="1"/>
</dbReference>
<organism evidence="11 12">
    <name type="scientific">Subtercola lobariae</name>
    <dbReference type="NCBI Taxonomy" id="1588641"/>
    <lineage>
        <taxon>Bacteria</taxon>
        <taxon>Bacillati</taxon>
        <taxon>Actinomycetota</taxon>
        <taxon>Actinomycetes</taxon>
        <taxon>Micrococcales</taxon>
        <taxon>Microbacteriaceae</taxon>
        <taxon>Subtercola</taxon>
    </lineage>
</organism>
<dbReference type="GO" id="GO:0030170">
    <property type="term" value="F:pyridoxal phosphate binding"/>
    <property type="evidence" value="ECO:0007669"/>
    <property type="project" value="InterPro"/>
</dbReference>
<accession>A0A917EVU7</accession>
<evidence type="ECO:0000256" key="9">
    <source>
        <dbReference type="PIRSR" id="PIRSR001434-2"/>
    </source>
</evidence>
<comment type="similarity">
    <text evidence="2 10">Belongs to the trans-sulfuration enzymes family.</text>
</comment>
<keyword evidence="12" id="KW-1185">Reference proteome</keyword>
<evidence type="ECO:0000256" key="10">
    <source>
        <dbReference type="RuleBase" id="RU362118"/>
    </source>
</evidence>
<comment type="catalytic activity">
    <reaction evidence="8">
        <text>L-methionine + H2O = methanethiol + 2-oxobutanoate + NH4(+)</text>
        <dbReference type="Rhea" id="RHEA:23800"/>
        <dbReference type="ChEBI" id="CHEBI:15377"/>
        <dbReference type="ChEBI" id="CHEBI:16007"/>
        <dbReference type="ChEBI" id="CHEBI:16763"/>
        <dbReference type="ChEBI" id="CHEBI:28938"/>
        <dbReference type="ChEBI" id="CHEBI:57844"/>
        <dbReference type="EC" id="4.4.1.11"/>
    </reaction>
    <physiologicalReaction direction="left-to-right" evidence="8">
        <dbReference type="Rhea" id="RHEA:23801"/>
    </physiologicalReaction>
</comment>
<dbReference type="CDD" id="cd00614">
    <property type="entry name" value="CGS_like"/>
    <property type="match status" value="1"/>
</dbReference>
<name>A0A917EVU7_9MICO</name>
<dbReference type="GO" id="GO:0004124">
    <property type="term" value="F:cysteine synthase activity"/>
    <property type="evidence" value="ECO:0007669"/>
    <property type="project" value="TreeGrafter"/>
</dbReference>
<dbReference type="Gene3D" id="3.40.640.10">
    <property type="entry name" value="Type I PLP-dependent aspartate aminotransferase-like (Major domain)"/>
    <property type="match status" value="1"/>
</dbReference>
<evidence type="ECO:0000256" key="2">
    <source>
        <dbReference type="ARBA" id="ARBA00009077"/>
    </source>
</evidence>
<proteinExistence type="inferred from homology"/>
<reference evidence="11 12" key="1">
    <citation type="journal article" date="2014" name="Int. J. Syst. Evol. Microbiol.">
        <title>Complete genome sequence of Corynebacterium casei LMG S-19264T (=DSM 44701T), isolated from a smear-ripened cheese.</title>
        <authorList>
            <consortium name="US DOE Joint Genome Institute (JGI-PGF)"/>
            <person name="Walter F."/>
            <person name="Albersmeier A."/>
            <person name="Kalinowski J."/>
            <person name="Ruckert C."/>
        </authorList>
    </citation>
    <scope>NUCLEOTIDE SEQUENCE [LARGE SCALE GENOMIC DNA]</scope>
    <source>
        <strain evidence="11 12">CGMCC 1.12976</strain>
    </source>
</reference>
<dbReference type="Pfam" id="PF01053">
    <property type="entry name" value="Cys_Met_Meta_PP"/>
    <property type="match status" value="1"/>
</dbReference>
<comment type="cofactor">
    <cofactor evidence="1 10">
        <name>pyridoxal 5'-phosphate</name>
        <dbReference type="ChEBI" id="CHEBI:597326"/>
    </cofactor>
</comment>
<dbReference type="InterPro" id="IPR006235">
    <property type="entry name" value="OAc-hSer/O-AcSer_sulfhydrylase"/>
</dbReference>
<dbReference type="InterPro" id="IPR015424">
    <property type="entry name" value="PyrdxlP-dep_Trfase"/>
</dbReference>
<dbReference type="FunFam" id="3.40.640.10:FF:000046">
    <property type="entry name" value="Cystathionine gamma-lyase"/>
    <property type="match status" value="1"/>
</dbReference>
<evidence type="ECO:0000313" key="11">
    <source>
        <dbReference type="EMBL" id="GGF22259.1"/>
    </source>
</evidence>
<dbReference type="EMBL" id="BMGP01000002">
    <property type="protein sequence ID" value="GGF22259.1"/>
    <property type="molecule type" value="Genomic_DNA"/>
</dbReference>
<dbReference type="GO" id="GO:0006535">
    <property type="term" value="P:cysteine biosynthetic process from serine"/>
    <property type="evidence" value="ECO:0007669"/>
    <property type="project" value="TreeGrafter"/>
</dbReference>
<keyword evidence="4 9" id="KW-0663">Pyridoxal phosphate</keyword>
<evidence type="ECO:0000313" key="12">
    <source>
        <dbReference type="Proteomes" id="UP000598775"/>
    </source>
</evidence>
<dbReference type="GO" id="GO:0019346">
    <property type="term" value="P:transsulfuration"/>
    <property type="evidence" value="ECO:0007669"/>
    <property type="project" value="InterPro"/>
</dbReference>
<evidence type="ECO:0000256" key="7">
    <source>
        <dbReference type="ARBA" id="ARBA00048780"/>
    </source>
</evidence>
<dbReference type="GO" id="GO:0018826">
    <property type="term" value="F:methionine gamma-lyase activity"/>
    <property type="evidence" value="ECO:0007669"/>
    <property type="project" value="UniProtKB-EC"/>
</dbReference>
<comment type="catalytic activity">
    <reaction evidence="7">
        <text>L-homocysteine + H2O = 2-oxobutanoate + hydrogen sulfide + NH4(+) + H(+)</text>
        <dbReference type="Rhea" id="RHEA:14501"/>
        <dbReference type="ChEBI" id="CHEBI:15377"/>
        <dbReference type="ChEBI" id="CHEBI:15378"/>
        <dbReference type="ChEBI" id="CHEBI:16763"/>
        <dbReference type="ChEBI" id="CHEBI:28938"/>
        <dbReference type="ChEBI" id="CHEBI:29919"/>
        <dbReference type="ChEBI" id="CHEBI:58199"/>
        <dbReference type="EC" id="4.4.1.2"/>
    </reaction>
    <physiologicalReaction direction="left-to-right" evidence="7">
        <dbReference type="Rhea" id="RHEA:14502"/>
    </physiologicalReaction>
</comment>
<dbReference type="GO" id="GO:0047982">
    <property type="term" value="F:homocysteine desulfhydrase activity"/>
    <property type="evidence" value="ECO:0007669"/>
    <property type="project" value="UniProtKB-EC"/>
</dbReference>
<dbReference type="AlphaFoldDB" id="A0A917EVU7"/>
<evidence type="ECO:0000256" key="5">
    <source>
        <dbReference type="ARBA" id="ARBA00047175"/>
    </source>
</evidence>
<evidence type="ECO:0000256" key="4">
    <source>
        <dbReference type="ARBA" id="ARBA00022898"/>
    </source>
</evidence>
<evidence type="ECO:0000256" key="8">
    <source>
        <dbReference type="ARBA" id="ARBA00052699"/>
    </source>
</evidence>
<dbReference type="NCBIfam" id="TIGR01326">
    <property type="entry name" value="OAH_OAS_sulfhy"/>
    <property type="match status" value="1"/>
</dbReference>
<dbReference type="GO" id="GO:0003961">
    <property type="term" value="F:O-acetylhomoserine aminocarboxypropyltransferase activity"/>
    <property type="evidence" value="ECO:0007669"/>
    <property type="project" value="TreeGrafter"/>
</dbReference>
<evidence type="ECO:0000256" key="6">
    <source>
        <dbReference type="ARBA" id="ARBA00047199"/>
    </source>
</evidence>
<sequence>MHAGTAVADANQSRALPIHLTAGFVFDDFDQAAARFGADDPGFSYTRIGNPTTEAVERLIAALEGGVEAVLLSSGQAAIATALLALLGGGDRLLTAASIYEGSRSLFLENFARLGIATDEVVDTRSAQAWERAIRPTTRAIFAESIPNPRNDLTDIALVAEVAHRHGIPLVIDNTFATPYLLRPLEHGADIVVHSASKFLSGHGTVLGGVVVDGGTFDWSAHRDRFGQITEPAPGLDGRGYGDIAGRAAYSAYLRRAVVPRFGPTPSPFSAFLIQQGIETLSLRVQRQSDTALTVARWLEEHPEVQSVDYSGIATNAYHDLARRYLPHGQGSVFSFTLRGGREAARSTINRVQLFTRMTNLGDVRSLILHPASTTHTLRSPEQLKAAGIGQGLIRLSIGVEDADDLIADLEQAIG</sequence>
<dbReference type="Gene3D" id="3.90.1150.10">
    <property type="entry name" value="Aspartate Aminotransferase, domain 1"/>
    <property type="match status" value="1"/>
</dbReference>
<dbReference type="InterPro" id="IPR000277">
    <property type="entry name" value="Cys/Met-Metab_PyrdxlP-dep_enz"/>
</dbReference>
<dbReference type="Proteomes" id="UP000598775">
    <property type="component" value="Unassembled WGS sequence"/>
</dbReference>
<evidence type="ECO:0000256" key="3">
    <source>
        <dbReference type="ARBA" id="ARBA00022679"/>
    </source>
</evidence>
<dbReference type="InterPro" id="IPR015422">
    <property type="entry name" value="PyrdxlP-dep_Trfase_small"/>
</dbReference>
<dbReference type="PANTHER" id="PTHR43797:SF2">
    <property type="entry name" value="HOMOCYSTEINE_CYSTEINE SYNTHASE"/>
    <property type="match status" value="1"/>
</dbReference>
<dbReference type="SUPFAM" id="SSF53383">
    <property type="entry name" value="PLP-dependent transferases"/>
    <property type="match status" value="1"/>
</dbReference>
<dbReference type="PANTHER" id="PTHR43797">
    <property type="entry name" value="HOMOCYSTEINE/CYSTEINE SYNTHASE"/>
    <property type="match status" value="1"/>
</dbReference>
<dbReference type="GO" id="GO:0005737">
    <property type="term" value="C:cytoplasm"/>
    <property type="evidence" value="ECO:0007669"/>
    <property type="project" value="TreeGrafter"/>
</dbReference>
<dbReference type="InterPro" id="IPR015421">
    <property type="entry name" value="PyrdxlP-dep_Trfase_major"/>
</dbReference>
<evidence type="ECO:0000256" key="1">
    <source>
        <dbReference type="ARBA" id="ARBA00001933"/>
    </source>
</evidence>
<dbReference type="EC" id="4.4.1.2" evidence="5"/>
<protein>
    <recommendedName>
        <fullName evidence="5">homocysteine desulfhydrase</fullName>
        <ecNumber evidence="5">4.4.1.2</ecNumber>
    </recommendedName>
    <alternativeName>
        <fullName evidence="6">Homocysteine desulfhydrase</fullName>
    </alternativeName>
</protein>
<comment type="caution">
    <text evidence="11">The sequence shown here is derived from an EMBL/GenBank/DDBJ whole genome shotgun (WGS) entry which is preliminary data.</text>
</comment>